<accession>A0A7M1QTT8</accession>
<evidence type="ECO:0000313" key="3">
    <source>
        <dbReference type="Proteomes" id="UP000595053"/>
    </source>
</evidence>
<dbReference type="AlphaFoldDB" id="A0A7M1QTT8"/>
<feature type="transmembrane region" description="Helical" evidence="1">
    <location>
        <begin position="46"/>
        <end position="65"/>
    </location>
</feature>
<dbReference type="EMBL" id="CP063213">
    <property type="protein sequence ID" value="QOR45470.1"/>
    <property type="molecule type" value="Genomic_DNA"/>
</dbReference>
<gene>
    <name evidence="2" type="ORF">INS88_09460</name>
</gene>
<protein>
    <recommendedName>
        <fullName evidence="4">Integral membrane protein</fullName>
    </recommendedName>
</protein>
<evidence type="ECO:0008006" key="4">
    <source>
        <dbReference type="Google" id="ProtNLM"/>
    </source>
</evidence>
<keyword evidence="1" id="KW-0472">Membrane</keyword>
<organism evidence="2 3">
    <name type="scientific">Trueperella pecoris</name>
    <dbReference type="NCBI Taxonomy" id="2733571"/>
    <lineage>
        <taxon>Bacteria</taxon>
        <taxon>Bacillati</taxon>
        <taxon>Actinomycetota</taxon>
        <taxon>Actinomycetes</taxon>
        <taxon>Actinomycetales</taxon>
        <taxon>Actinomycetaceae</taxon>
        <taxon>Trueperella</taxon>
    </lineage>
</organism>
<dbReference type="RefSeq" id="WP_197551042.1">
    <property type="nucleotide sequence ID" value="NZ_CP063213.1"/>
</dbReference>
<evidence type="ECO:0000256" key="1">
    <source>
        <dbReference type="SAM" id="Phobius"/>
    </source>
</evidence>
<reference evidence="2 3" key="1">
    <citation type="submission" date="2020-10" db="EMBL/GenBank/DDBJ databases">
        <title>Trueperella pecoris sp. nov. isolated from bovine and porcine specimens.</title>
        <authorList>
            <person name="Schoenecker L."/>
            <person name="Schnydrig P."/>
            <person name="Brodard I."/>
            <person name="Thomann A."/>
            <person name="Hemphill A."/>
            <person name="Rodriguez-Campos S."/>
            <person name="Perreten V."/>
            <person name="Jores J."/>
            <person name="Kittl S."/>
        </authorList>
    </citation>
    <scope>NUCLEOTIDE SEQUENCE [LARGE SCALE GENOMIC DNA]</scope>
    <source>
        <strain evidence="2 3">15A0121</strain>
    </source>
</reference>
<dbReference type="InterPro" id="IPR049978">
    <property type="entry name" value="SCO6880-like"/>
</dbReference>
<keyword evidence="3" id="KW-1185">Reference proteome</keyword>
<sequence length="497" mass="53420">MKTVPGTFGNWVKPEASGLGKLSGLATILLFVGLVSVVIVQSIFGFLEAFIVLVLFASVIALFTVRDRYGYSLAEKIGGHVMFWRAKRRGENLYRSGVFGGSPWATFQLPGILASTKIAEFEDAYKRPFAIIHTPSVATYSVVLASEPDGEALVDEDQIELWVARYGMWLASLGQEQGLIGAQVIVETAPDTGTRLKQEILNNIAQSASPVALRMLEEVQQAYPAGSALVRVYVTLTYEAAVRKGMRKRSMDEVAKDFATRLPGLTQALAGTGAGMVRPVKASELRKIIRCAYDPQAEALFDEAALTGQEVDLGWEDCGPVSADARRGDYIHDSGVSVSWVMSDAPRGLVQSNVLARLLAPQPTIPRKRVALLYRPIDAARTATIVEADRARASVRYTGSKTGNARAAIALAKADATAKEEARGAGLENFGMVITATGTFSSDMAEIEAIVESLAASSRLQIRKAWGGQDAAFVFGLPVGMVPLKFSPVSETLKEAL</sequence>
<name>A0A7M1QTT8_9ACTO</name>
<keyword evidence="1" id="KW-0812">Transmembrane</keyword>
<dbReference type="Proteomes" id="UP000595053">
    <property type="component" value="Chromosome"/>
</dbReference>
<proteinExistence type="predicted"/>
<evidence type="ECO:0000313" key="2">
    <source>
        <dbReference type="EMBL" id="QOR45470.1"/>
    </source>
</evidence>
<feature type="transmembrane region" description="Helical" evidence="1">
    <location>
        <begin position="22"/>
        <end position="40"/>
    </location>
</feature>
<dbReference type="NCBIfam" id="NF042935">
    <property type="entry name" value="SCO6880_fam"/>
    <property type="match status" value="1"/>
</dbReference>
<keyword evidence="1" id="KW-1133">Transmembrane helix</keyword>